<sequence>MADSEKAKSKGILSENTSQETRERRIDDYVEVGEKRDETEGSSPSLNPEKAVTEESSSKKKSLSWDLVIWVIFAYGYAVAILSSLAFPYVNYNYATAEVDNSLLTQMHKTIHSLETVIPGSTRDISSLLPEKWPHAMYKAHFRGCRINDDSTQVCYYGNNIVDLFAGDIAVQIAEYNALEDVNGFKKEFVATFPEAKQDLKLELRKKRYWSSGEWLYDLKARILNNLPSTKQTSEPLQCMFYVTIALMSVSLAISFTHDGSDPGTVTHLFCTCVLLGIFTRAKNLWDFRKGWSEIEPFLDSSHPGPHQIVEFTVELLSIGFVILGFLEWSSSQEKKLRESKNNDLKNDKSENYESNEELANDGSKKDEPKEDPNALRIDQEEQSLQQSKFQQPNCEWKHLKQHIPGEGDQKNDLKERIPMFPLGKENVPTLLPRPGVPRVGPNMSFRQVISILKNKTQPELLYESEPHRLYFLACFCCAVVFTVYGCVLLEWAVYQANKDYEENEKELAEALRKREWVVSVGKYGIMGAVMLFMAYQTAMFPTRLIRRMWYLPGPVEHIKFTSYPLLPGRPSPVYTVPLRNLTRKHHARVWTGKGFYGTADKSLFFFVLKEETTKKSWVVDRRGFFWSDGRVFDLLFGKETIAEAEAGIPYDEQIGIVNREVKRKKQKLREQHGPFWQLKLGAKEFKEDVGKATNYVKGAAKNQTKALPKGKKGKFSKEK</sequence>
<keyword evidence="4" id="KW-1185">Reference proteome</keyword>
<gene>
    <name evidence="3" type="ORF">CA3LBN_003084</name>
</gene>
<evidence type="ECO:0000256" key="1">
    <source>
        <dbReference type="SAM" id="MobiDB-lite"/>
    </source>
</evidence>
<dbReference type="EMBL" id="CP076663">
    <property type="protein sequence ID" value="QWU88776.1"/>
    <property type="molecule type" value="Genomic_DNA"/>
</dbReference>
<proteinExistence type="predicted"/>
<feature type="transmembrane region" description="Helical" evidence="2">
    <location>
        <begin position="67"/>
        <end position="90"/>
    </location>
</feature>
<evidence type="ECO:0000313" key="4">
    <source>
        <dbReference type="Proteomes" id="UP000825434"/>
    </source>
</evidence>
<feature type="transmembrane region" description="Helical" evidence="2">
    <location>
        <begin position="517"/>
        <end position="539"/>
    </location>
</feature>
<accession>A0ABX8I682</accession>
<dbReference type="Proteomes" id="UP000825434">
    <property type="component" value="Chromosome 3"/>
</dbReference>
<keyword evidence="2" id="KW-1133">Transmembrane helix</keyword>
<feature type="compositionally biased region" description="Basic and acidic residues" evidence="1">
    <location>
        <begin position="338"/>
        <end position="352"/>
    </location>
</feature>
<evidence type="ECO:0000256" key="2">
    <source>
        <dbReference type="SAM" id="Phobius"/>
    </source>
</evidence>
<name>A0ABX8I682_9ASCO</name>
<organism evidence="3 4">
    <name type="scientific">Candidozyma haemuli</name>
    <dbReference type="NCBI Taxonomy" id="45357"/>
    <lineage>
        <taxon>Eukaryota</taxon>
        <taxon>Fungi</taxon>
        <taxon>Dikarya</taxon>
        <taxon>Ascomycota</taxon>
        <taxon>Saccharomycotina</taxon>
        <taxon>Pichiomycetes</taxon>
        <taxon>Metschnikowiaceae</taxon>
        <taxon>Candidozyma</taxon>
    </lineage>
</organism>
<keyword evidence="2" id="KW-0472">Membrane</keyword>
<protein>
    <submittedName>
        <fullName evidence="3">Uncharacterized protein</fullName>
    </submittedName>
</protein>
<feature type="region of interest" description="Disordered" evidence="1">
    <location>
        <begin position="1"/>
        <end position="54"/>
    </location>
</feature>
<keyword evidence="2" id="KW-0812">Transmembrane</keyword>
<feature type="transmembrane region" description="Helical" evidence="2">
    <location>
        <begin position="470"/>
        <end position="497"/>
    </location>
</feature>
<evidence type="ECO:0000313" key="3">
    <source>
        <dbReference type="EMBL" id="QWU88776.1"/>
    </source>
</evidence>
<feature type="compositionally biased region" description="Basic and acidic residues" evidence="1">
    <location>
        <begin position="363"/>
        <end position="373"/>
    </location>
</feature>
<feature type="region of interest" description="Disordered" evidence="1">
    <location>
        <begin position="338"/>
        <end position="373"/>
    </location>
</feature>
<reference evidence="3 4" key="1">
    <citation type="submission" date="2021-06" db="EMBL/GenBank/DDBJ databases">
        <title>Candida outbreak in Lebanon.</title>
        <authorList>
            <person name="Finianos M."/>
        </authorList>
    </citation>
    <scope>NUCLEOTIDE SEQUENCE [LARGE SCALE GENOMIC DNA]</scope>
    <source>
        <strain evidence="3">CA3LBN</strain>
    </source>
</reference>
<feature type="compositionally biased region" description="Basic and acidic residues" evidence="1">
    <location>
        <begin position="20"/>
        <end position="39"/>
    </location>
</feature>